<accession>A0A067Q312</accession>
<dbReference type="PANTHER" id="PTHR11839:SF1">
    <property type="entry name" value="ADP-SUGAR PYROPHOSPHATASE"/>
    <property type="match status" value="1"/>
</dbReference>
<dbReference type="Gene3D" id="3.90.79.10">
    <property type="entry name" value="Nucleoside Triphosphate Pyrophosphohydrolase"/>
    <property type="match status" value="1"/>
</dbReference>
<evidence type="ECO:0000256" key="1">
    <source>
        <dbReference type="ARBA" id="ARBA00022801"/>
    </source>
</evidence>
<organism evidence="3 4">
    <name type="scientific">Jaapia argillacea MUCL 33604</name>
    <dbReference type="NCBI Taxonomy" id="933084"/>
    <lineage>
        <taxon>Eukaryota</taxon>
        <taxon>Fungi</taxon>
        <taxon>Dikarya</taxon>
        <taxon>Basidiomycota</taxon>
        <taxon>Agaricomycotina</taxon>
        <taxon>Agaricomycetes</taxon>
        <taxon>Agaricomycetidae</taxon>
        <taxon>Jaapiales</taxon>
        <taxon>Jaapiaceae</taxon>
        <taxon>Jaapia</taxon>
    </lineage>
</organism>
<reference evidence="4" key="1">
    <citation type="journal article" date="2014" name="Proc. Natl. Acad. Sci. U.S.A.">
        <title>Extensive sampling of basidiomycete genomes demonstrates inadequacy of the white-rot/brown-rot paradigm for wood decay fungi.</title>
        <authorList>
            <person name="Riley R."/>
            <person name="Salamov A.A."/>
            <person name="Brown D.W."/>
            <person name="Nagy L.G."/>
            <person name="Floudas D."/>
            <person name="Held B.W."/>
            <person name="Levasseur A."/>
            <person name="Lombard V."/>
            <person name="Morin E."/>
            <person name="Otillar R."/>
            <person name="Lindquist E.A."/>
            <person name="Sun H."/>
            <person name="LaButti K.M."/>
            <person name="Schmutz J."/>
            <person name="Jabbour D."/>
            <person name="Luo H."/>
            <person name="Baker S.E."/>
            <person name="Pisabarro A.G."/>
            <person name="Walton J.D."/>
            <person name="Blanchette R.A."/>
            <person name="Henrissat B."/>
            <person name="Martin F."/>
            <person name="Cullen D."/>
            <person name="Hibbett D.S."/>
            <person name="Grigoriev I.V."/>
        </authorList>
    </citation>
    <scope>NUCLEOTIDE SEQUENCE [LARGE SCALE GENOMIC DNA]</scope>
    <source>
        <strain evidence="4">MUCL 33604</strain>
    </source>
</reference>
<proteinExistence type="predicted"/>
<dbReference type="InParanoid" id="A0A067Q312"/>
<dbReference type="GO" id="GO:0047631">
    <property type="term" value="F:ADP-ribose diphosphatase activity"/>
    <property type="evidence" value="ECO:0007669"/>
    <property type="project" value="TreeGrafter"/>
</dbReference>
<dbReference type="STRING" id="933084.A0A067Q312"/>
<dbReference type="InterPro" id="IPR015797">
    <property type="entry name" value="NUDIX_hydrolase-like_dom_sf"/>
</dbReference>
<dbReference type="FunCoup" id="A0A067Q312">
    <property type="interactions" value="486"/>
</dbReference>
<dbReference type="Proteomes" id="UP000027265">
    <property type="component" value="Unassembled WGS sequence"/>
</dbReference>
<evidence type="ECO:0000259" key="2">
    <source>
        <dbReference type="PROSITE" id="PS51462"/>
    </source>
</evidence>
<evidence type="ECO:0000313" key="4">
    <source>
        <dbReference type="Proteomes" id="UP000027265"/>
    </source>
</evidence>
<sequence>MPDPKVISKEELSASDARWVTLKRIHYQDEQGKDRTWEVAERKTRGSSGIDAVAVIALLRSKSNAFPLSTVIIEQYRPPLDNICIGILNFVGLIDEGETAEQAAIRELKEETGYVGDKIMESSPVIFSDPGMTTANMKLVAVNVSFPGELETSEQKLDAGEYIVKRVVELAKLNEELKAYDKKGYVVDARLSHFAAGYDMAVRISKGELF</sequence>
<dbReference type="PROSITE" id="PS00893">
    <property type="entry name" value="NUDIX_BOX"/>
    <property type="match status" value="1"/>
</dbReference>
<keyword evidence="1" id="KW-0378">Hydrolase</keyword>
<dbReference type="OrthoDB" id="10249920at2759"/>
<dbReference type="GO" id="GO:0019693">
    <property type="term" value="P:ribose phosphate metabolic process"/>
    <property type="evidence" value="ECO:0007669"/>
    <property type="project" value="TreeGrafter"/>
</dbReference>
<protein>
    <recommendedName>
        <fullName evidence="2">Nudix hydrolase domain-containing protein</fullName>
    </recommendedName>
</protein>
<name>A0A067Q312_9AGAM</name>
<dbReference type="AlphaFoldDB" id="A0A067Q312"/>
<dbReference type="InterPro" id="IPR000086">
    <property type="entry name" value="NUDIX_hydrolase_dom"/>
</dbReference>
<dbReference type="HOGENOM" id="CLU_062658_0_0_1"/>
<dbReference type="PROSITE" id="PS51462">
    <property type="entry name" value="NUDIX"/>
    <property type="match status" value="1"/>
</dbReference>
<dbReference type="GO" id="GO:0005634">
    <property type="term" value="C:nucleus"/>
    <property type="evidence" value="ECO:0007669"/>
    <property type="project" value="TreeGrafter"/>
</dbReference>
<dbReference type="EMBL" id="KL197713">
    <property type="protein sequence ID" value="KDQ60555.1"/>
    <property type="molecule type" value="Genomic_DNA"/>
</dbReference>
<dbReference type="PANTHER" id="PTHR11839">
    <property type="entry name" value="UDP/ADP-SUGAR PYROPHOSPHATASE"/>
    <property type="match status" value="1"/>
</dbReference>
<dbReference type="CDD" id="cd18888">
    <property type="entry name" value="NUDIX_ADPRase_Nudt5"/>
    <property type="match status" value="1"/>
</dbReference>
<keyword evidence="4" id="KW-1185">Reference proteome</keyword>
<evidence type="ECO:0000313" key="3">
    <source>
        <dbReference type="EMBL" id="KDQ60555.1"/>
    </source>
</evidence>
<dbReference type="InterPro" id="IPR020084">
    <property type="entry name" value="NUDIX_hydrolase_CS"/>
</dbReference>
<feature type="domain" description="Nudix hydrolase" evidence="2">
    <location>
        <begin position="48"/>
        <end position="190"/>
    </location>
</feature>
<dbReference type="GO" id="GO:0006753">
    <property type="term" value="P:nucleoside phosphate metabolic process"/>
    <property type="evidence" value="ECO:0007669"/>
    <property type="project" value="TreeGrafter"/>
</dbReference>
<gene>
    <name evidence="3" type="ORF">JAAARDRAFT_125146</name>
</gene>
<dbReference type="SUPFAM" id="SSF55811">
    <property type="entry name" value="Nudix"/>
    <property type="match status" value="1"/>
</dbReference>
<dbReference type="Pfam" id="PF00293">
    <property type="entry name" value="NUDIX"/>
    <property type="match status" value="1"/>
</dbReference>